<evidence type="ECO:0000256" key="2">
    <source>
        <dbReference type="SAM" id="MobiDB-lite"/>
    </source>
</evidence>
<keyword evidence="5" id="KW-1185">Reference proteome</keyword>
<dbReference type="GO" id="GO:0008278">
    <property type="term" value="C:cohesin complex"/>
    <property type="evidence" value="ECO:0007669"/>
    <property type="project" value="TreeGrafter"/>
</dbReference>
<dbReference type="InterPro" id="IPR016024">
    <property type="entry name" value="ARM-type_fold"/>
</dbReference>
<dbReference type="Pfam" id="PF24571">
    <property type="entry name" value="HEAT_SCC3-SA"/>
    <property type="match status" value="1"/>
</dbReference>
<dbReference type="Gene3D" id="1.25.10.10">
    <property type="entry name" value="Leucine-rich Repeat Variant"/>
    <property type="match status" value="1"/>
</dbReference>
<dbReference type="InterPro" id="IPR011989">
    <property type="entry name" value="ARM-like"/>
</dbReference>
<evidence type="ECO:0000256" key="1">
    <source>
        <dbReference type="SAM" id="Coils"/>
    </source>
</evidence>
<dbReference type="Proteomes" id="UP000603453">
    <property type="component" value="Unassembled WGS sequence"/>
</dbReference>
<evidence type="ECO:0000313" key="5">
    <source>
        <dbReference type="Proteomes" id="UP000603453"/>
    </source>
</evidence>
<dbReference type="EMBL" id="JAEPRD010000005">
    <property type="protein sequence ID" value="KAG2212709.1"/>
    <property type="molecule type" value="Genomic_DNA"/>
</dbReference>
<dbReference type="GO" id="GO:0007062">
    <property type="term" value="P:sister chromatid cohesion"/>
    <property type="evidence" value="ECO:0007669"/>
    <property type="project" value="UniProtKB-ARBA"/>
</dbReference>
<sequence>MARPKKSASGASSQRPLRTKSVPDMFSRQKAVASKRRIETMDVSSAEEDELNSSDDNSDSDSELGRKKKKATANRRKTAATTSSASNAALITSSQLLEQVDQSSLSTQTSLYDSAILLENAMDVIAKDWIKDYKRNKKAALKDLINFVIRSSGCSIAVTADAVNKDDGSVEAIEELQEALSKLPHTEYPIISKTKEHKALKVNMLSLFHEIIVQCKFDAIYDGILIETLQSWLATMSSSIYRPFRHTATLVGLKIISALCDVGESLRDDLAIAARQLRAEKKKTEKSRSRQKLNVMEQKSATTQTKCNDTEEFLAEFFNSIFVHRIRDVESVIRAECIKELCVWMQSYQAYFVDNNYIRFLGWAFNDQSASVRSECVKSLLRLYKIEDIASKLAAFTRRFTPRIEEMALYDVDVSVRVNTINLCSALFKLKIDILSPKGRTELSNMIASDVPRVRKSAAPFVKAMLDTNVIEPLLKQVTTTLTKSKGGRRSAAAIAAAAAVPINHTWVSFKGLASFLVQQTAGINSIETSSDMQVDLESLSSSLLEKRNIMITNIVEALWGQMNELQDYSSLSDYLCRDHSQSQQQDEEDDDMDTGLNTIEECYRLSEDEETILIDVFGVCIRTAISKGLDKNMVSEGGSKKKMDDAALEENKNELSRHLIQVLPKLLSKHSDDTNRMTQLICMPSVMNLNVYSELRAETEYEELLETLVKVYLGAIQTDLLINCADSLHHMSKNVSMTELNNLHLATLKEATVNQLRDACSGKDLVTGRYTPALIHSVSVSTLRLACMINFTDATTAMDDSQGMSMNVIEYVGALIDRAAFGNEKEKNISQNALTILSRYMMWKCNALSASSTSDVIPIIERRRDWTFDKLVELVTGKDVSPLPEVRIAAFGYMVDIYWLFTSDMFDDYGLSRLKTHCPSDLQTECTTFVVEKIKAFNALKDNETEEKELILKLVSSYSRGIVVGVFGINNTAILLEQYGTSGTEIDDIIQALVTELQVDLIADENTADGICRSYLESLKTSFNTNVGGSSRTIDRTLKLARLETLSLKQANRIDVVRQVPAQVVCERIHIDGITFALSKAAEAYQSNKDDERDNALKFFKVLAVFAKELTRARDIARIHNHLEDSLRQNGLEVEEDQKEWEFYISYVKTMDSFLKKKGLRYDATKRANNAETPAHEFNTVLMEEDMDDIDELAVRDNGKRTLLDADMEIDDEVTPKRRH</sequence>
<dbReference type="PANTHER" id="PTHR11199">
    <property type="entry name" value="STROMAL ANTIGEN"/>
    <property type="match status" value="1"/>
</dbReference>
<dbReference type="InterPro" id="IPR013721">
    <property type="entry name" value="STAG"/>
</dbReference>
<feature type="compositionally biased region" description="Acidic residues" evidence="2">
    <location>
        <begin position="45"/>
        <end position="62"/>
    </location>
</feature>
<dbReference type="GO" id="GO:0005634">
    <property type="term" value="C:nucleus"/>
    <property type="evidence" value="ECO:0007669"/>
    <property type="project" value="TreeGrafter"/>
</dbReference>
<feature type="domain" description="SCD" evidence="3">
    <location>
        <begin position="322"/>
        <end position="407"/>
    </location>
</feature>
<organism evidence="4 5">
    <name type="scientific">Mucor saturninus</name>
    <dbReference type="NCBI Taxonomy" id="64648"/>
    <lineage>
        <taxon>Eukaryota</taxon>
        <taxon>Fungi</taxon>
        <taxon>Fungi incertae sedis</taxon>
        <taxon>Mucoromycota</taxon>
        <taxon>Mucoromycotina</taxon>
        <taxon>Mucoromycetes</taxon>
        <taxon>Mucorales</taxon>
        <taxon>Mucorineae</taxon>
        <taxon>Mucoraceae</taxon>
        <taxon>Mucor</taxon>
    </lineage>
</organism>
<dbReference type="InterPro" id="IPR020839">
    <property type="entry name" value="SCD"/>
</dbReference>
<proteinExistence type="predicted"/>
<feature type="non-terminal residue" evidence="4">
    <location>
        <position position="1"/>
    </location>
</feature>
<accession>A0A8H7VFL2</accession>
<dbReference type="GO" id="GO:0000785">
    <property type="term" value="C:chromatin"/>
    <property type="evidence" value="ECO:0007669"/>
    <property type="project" value="TreeGrafter"/>
</dbReference>
<protein>
    <recommendedName>
        <fullName evidence="3">SCD domain-containing protein</fullName>
    </recommendedName>
</protein>
<dbReference type="PROSITE" id="PS51425">
    <property type="entry name" value="SCD"/>
    <property type="match status" value="1"/>
</dbReference>
<dbReference type="OrthoDB" id="498590at2759"/>
<reference evidence="4" key="1">
    <citation type="submission" date="2020-12" db="EMBL/GenBank/DDBJ databases">
        <title>Metabolic potential, ecology and presence of endohyphal bacteria is reflected in genomic diversity of Mucoromycotina.</title>
        <authorList>
            <person name="Muszewska A."/>
            <person name="Okrasinska A."/>
            <person name="Steczkiewicz K."/>
            <person name="Drgas O."/>
            <person name="Orlowska M."/>
            <person name="Perlinska-Lenart U."/>
            <person name="Aleksandrzak-Piekarczyk T."/>
            <person name="Szatraj K."/>
            <person name="Zielenkiewicz U."/>
            <person name="Pilsyk S."/>
            <person name="Malc E."/>
            <person name="Mieczkowski P."/>
            <person name="Kruszewska J.S."/>
            <person name="Biernat P."/>
            <person name="Pawlowska J."/>
        </authorList>
    </citation>
    <scope>NUCLEOTIDE SEQUENCE</scope>
    <source>
        <strain evidence="4">WA0000017839</strain>
    </source>
</reference>
<comment type="caution">
    <text evidence="4">The sequence shown here is derived from an EMBL/GenBank/DDBJ whole genome shotgun (WGS) entry which is preliminary data.</text>
</comment>
<dbReference type="Pfam" id="PF21581">
    <property type="entry name" value="SCD"/>
    <property type="match status" value="1"/>
</dbReference>
<evidence type="ECO:0000313" key="4">
    <source>
        <dbReference type="EMBL" id="KAG2212709.1"/>
    </source>
</evidence>
<dbReference type="GO" id="GO:0003682">
    <property type="term" value="F:chromatin binding"/>
    <property type="evidence" value="ECO:0007669"/>
    <property type="project" value="TreeGrafter"/>
</dbReference>
<feature type="coiled-coil region" evidence="1">
    <location>
        <begin position="267"/>
        <end position="299"/>
    </location>
</feature>
<feature type="region of interest" description="Disordered" evidence="2">
    <location>
        <begin position="1"/>
        <end position="85"/>
    </location>
</feature>
<evidence type="ECO:0000259" key="3">
    <source>
        <dbReference type="PROSITE" id="PS51425"/>
    </source>
</evidence>
<dbReference type="InterPro" id="IPR056396">
    <property type="entry name" value="HEAT_SCC3-SA"/>
</dbReference>
<dbReference type="SUPFAM" id="SSF48371">
    <property type="entry name" value="ARM repeat"/>
    <property type="match status" value="1"/>
</dbReference>
<dbReference type="AlphaFoldDB" id="A0A8H7VFL2"/>
<dbReference type="Pfam" id="PF08514">
    <property type="entry name" value="STAG"/>
    <property type="match status" value="1"/>
</dbReference>
<name>A0A8H7VFL2_9FUNG</name>
<dbReference type="PANTHER" id="PTHR11199:SF0">
    <property type="entry name" value="LD34181P-RELATED"/>
    <property type="match status" value="1"/>
</dbReference>
<gene>
    <name evidence="4" type="ORF">INT47_000686</name>
</gene>
<dbReference type="InterPro" id="IPR039662">
    <property type="entry name" value="Cohesin_Scc3/SA"/>
</dbReference>
<feature type="compositionally biased region" description="Basic residues" evidence="2">
    <location>
        <begin position="66"/>
        <end position="78"/>
    </location>
</feature>
<keyword evidence="1" id="KW-0175">Coiled coil</keyword>